<dbReference type="GO" id="GO:0090071">
    <property type="term" value="P:negative regulation of ribosome biogenesis"/>
    <property type="evidence" value="ECO:0007669"/>
    <property type="project" value="TreeGrafter"/>
</dbReference>
<dbReference type="Gene3D" id="3.30.460.10">
    <property type="entry name" value="Beta Polymerase, domain 2"/>
    <property type="match status" value="1"/>
</dbReference>
<dbReference type="PANTHER" id="PTHR21043">
    <property type="entry name" value="IOJAP SUPERFAMILY ORTHOLOG"/>
    <property type="match status" value="1"/>
</dbReference>
<dbReference type="GO" id="GO:0043023">
    <property type="term" value="F:ribosomal large subunit binding"/>
    <property type="evidence" value="ECO:0007669"/>
    <property type="project" value="TreeGrafter"/>
</dbReference>
<evidence type="ECO:0000256" key="1">
    <source>
        <dbReference type="ARBA" id="ARBA00010574"/>
    </source>
</evidence>
<protein>
    <recommendedName>
        <fullName evidence="3">Ribosomal silencing factor RsfS</fullName>
    </recommendedName>
</protein>
<dbReference type="InterPro" id="IPR043519">
    <property type="entry name" value="NT_sf"/>
</dbReference>
<dbReference type="PANTHER" id="PTHR21043:SF0">
    <property type="entry name" value="MITOCHONDRIAL ASSEMBLY OF RIBOSOMAL LARGE SUBUNIT PROTEIN 1"/>
    <property type="match status" value="1"/>
</dbReference>
<dbReference type="EMBL" id="LAZR01050489">
    <property type="protein sequence ID" value="KKK87236.1"/>
    <property type="molecule type" value="Genomic_DNA"/>
</dbReference>
<dbReference type="InterPro" id="IPR004394">
    <property type="entry name" value="Iojap/RsfS/C7orf30"/>
</dbReference>
<dbReference type="GO" id="GO:0017148">
    <property type="term" value="P:negative regulation of translation"/>
    <property type="evidence" value="ECO:0007669"/>
    <property type="project" value="TreeGrafter"/>
</dbReference>
<dbReference type="HAMAP" id="MF_01477">
    <property type="entry name" value="Iojap_RsfS"/>
    <property type="match status" value="1"/>
</dbReference>
<name>A0A0F9BS76_9ZZZZ</name>
<comment type="similarity">
    <text evidence="1">Belongs to the Iojap/RsfS family.</text>
</comment>
<evidence type="ECO:0000313" key="2">
    <source>
        <dbReference type="EMBL" id="KKK87236.1"/>
    </source>
</evidence>
<evidence type="ECO:0008006" key="3">
    <source>
        <dbReference type="Google" id="ProtNLM"/>
    </source>
</evidence>
<organism evidence="2">
    <name type="scientific">marine sediment metagenome</name>
    <dbReference type="NCBI Taxonomy" id="412755"/>
    <lineage>
        <taxon>unclassified sequences</taxon>
        <taxon>metagenomes</taxon>
        <taxon>ecological metagenomes</taxon>
    </lineage>
</organism>
<dbReference type="SUPFAM" id="SSF81301">
    <property type="entry name" value="Nucleotidyltransferase"/>
    <property type="match status" value="1"/>
</dbReference>
<dbReference type="Pfam" id="PF02410">
    <property type="entry name" value="RsfS"/>
    <property type="match status" value="1"/>
</dbReference>
<accession>A0A0F9BS76</accession>
<proteinExistence type="inferred from homology"/>
<dbReference type="AlphaFoldDB" id="A0A0F9BS76"/>
<comment type="caution">
    <text evidence="2">The sequence shown here is derived from an EMBL/GenBank/DDBJ whole genome shotgun (WGS) entry which is preliminary data.</text>
</comment>
<dbReference type="NCBIfam" id="TIGR00090">
    <property type="entry name" value="rsfS_iojap_ybeB"/>
    <property type="match status" value="1"/>
</dbReference>
<reference evidence="2" key="1">
    <citation type="journal article" date="2015" name="Nature">
        <title>Complex archaea that bridge the gap between prokaryotes and eukaryotes.</title>
        <authorList>
            <person name="Spang A."/>
            <person name="Saw J.H."/>
            <person name="Jorgensen S.L."/>
            <person name="Zaremba-Niedzwiedzka K."/>
            <person name="Martijn J."/>
            <person name="Lind A.E."/>
            <person name="van Eijk R."/>
            <person name="Schleper C."/>
            <person name="Guy L."/>
            <person name="Ettema T.J."/>
        </authorList>
    </citation>
    <scope>NUCLEOTIDE SEQUENCE</scope>
</reference>
<sequence length="107" mass="12332">MAITCARIADEKKAQDVIVLDISKLTFIAEYFVICTGINERQLHTIADEIEVKLRKLSKGRIGIEGYNEAKWILMDYGDVIVHLFGKEMRSFYDLELLWGDAPKIPW</sequence>
<gene>
    <name evidence="2" type="ORF">LCGC14_2755250</name>
</gene>